<evidence type="ECO:0000256" key="4">
    <source>
        <dbReference type="ARBA" id="ARBA00022519"/>
    </source>
</evidence>
<dbReference type="EMBL" id="JACOQL010000003">
    <property type="protein sequence ID" value="MBC9246885.1"/>
    <property type="molecule type" value="Genomic_DNA"/>
</dbReference>
<comment type="subcellular location">
    <subcellularLocation>
        <location evidence="1">Cell inner membrane</location>
        <topology evidence="1">Multi-pass membrane protein</topology>
    </subcellularLocation>
    <subcellularLocation>
        <location evidence="8">Cell membrane</location>
        <topology evidence="8">Multi-pass membrane protein</topology>
    </subcellularLocation>
</comment>
<evidence type="ECO:0000256" key="6">
    <source>
        <dbReference type="ARBA" id="ARBA00022989"/>
    </source>
</evidence>
<feature type="transmembrane region" description="Helical" evidence="8">
    <location>
        <begin position="498"/>
        <end position="516"/>
    </location>
</feature>
<proteinExistence type="inferred from homology"/>
<dbReference type="GO" id="GO:0005886">
    <property type="term" value="C:plasma membrane"/>
    <property type="evidence" value="ECO:0007669"/>
    <property type="project" value="UniProtKB-SubCell"/>
</dbReference>
<keyword evidence="6 8" id="KW-1133">Transmembrane helix</keyword>
<dbReference type="Gene3D" id="1.10.3720.10">
    <property type="entry name" value="MetI-like"/>
    <property type="match status" value="2"/>
</dbReference>
<dbReference type="PROSITE" id="PS50928">
    <property type="entry name" value="ABC_TM1"/>
    <property type="match status" value="2"/>
</dbReference>
<reference evidence="10" key="1">
    <citation type="submission" date="2020-08" db="EMBL/GenBank/DDBJ databases">
        <title>Paracoccus amoyensis sp. nov., isolated from the surface seawater at coast of Xiamen, Fujian.</title>
        <authorList>
            <person name="Lyu L."/>
        </authorList>
    </citation>
    <scope>NUCLEOTIDE SEQUENCE</scope>
    <source>
        <strain evidence="10">11-3</strain>
    </source>
</reference>
<feature type="transmembrane region" description="Helical" evidence="8">
    <location>
        <begin position="262"/>
        <end position="290"/>
    </location>
</feature>
<dbReference type="SUPFAM" id="SSF161098">
    <property type="entry name" value="MetI-like"/>
    <property type="match status" value="2"/>
</dbReference>
<keyword evidence="5 8" id="KW-0812">Transmembrane</keyword>
<feature type="transmembrane region" description="Helical" evidence="8">
    <location>
        <begin position="36"/>
        <end position="59"/>
    </location>
</feature>
<evidence type="ECO:0000256" key="2">
    <source>
        <dbReference type="ARBA" id="ARBA00022448"/>
    </source>
</evidence>
<dbReference type="InterPro" id="IPR000515">
    <property type="entry name" value="MetI-like"/>
</dbReference>
<sequence>MLPVLALIGFALQGSPGLWPHLFRNVLASALGQTIILLSGVGVIVASIGTVTAWLIAGFDFPGRRILGWALLLPLAVPTYIIAYAYLDILHPIGPVQSLLRDLLGYDSPRDFRLPDIRSMTGCILLLGFVLYPYVYLPVRALFATQAANLLEASRTLGAGPMRVFRQIVLPLARPAIAAGMALALMETLNDIGAAEFLGVRTLTVSVYSTWLNRTDLPGAAQIAIVMLMIVVSLVLFERWARKGQTYAGTARRHLPLARVRLRGVAAITATMLCTLPVLVGFIAPASYLIHQAWRRYSYNGIPTRIWSEALQTATLALIATMIAVGLGLLIAAATRLRPSKVTHFAVRISTLGYAVPGTILAIGLLPVIIFADRQITAALGLFMTNAPQLILLGSGAALIYAYVARFLAIAAGGIEAGMTRVPQSMDHAARSLGQSPTGVFRHIHIPLSRASMISAGLLIFVDCVKELPATLLLRPLNVETLATHLYGEAARGTYEDASIAALMIVLIGMVPVFLLSNRI</sequence>
<feature type="transmembrane region" description="Helical" evidence="8">
    <location>
        <begin position="119"/>
        <end position="143"/>
    </location>
</feature>
<evidence type="ECO:0000256" key="8">
    <source>
        <dbReference type="RuleBase" id="RU363032"/>
    </source>
</evidence>
<evidence type="ECO:0000313" key="11">
    <source>
        <dbReference type="Proteomes" id="UP000608594"/>
    </source>
</evidence>
<dbReference type="AlphaFoldDB" id="A0A926GD13"/>
<dbReference type="GO" id="GO:0055085">
    <property type="term" value="P:transmembrane transport"/>
    <property type="evidence" value="ECO:0007669"/>
    <property type="project" value="InterPro"/>
</dbReference>
<dbReference type="InterPro" id="IPR035906">
    <property type="entry name" value="MetI-like_sf"/>
</dbReference>
<evidence type="ECO:0000259" key="9">
    <source>
        <dbReference type="PROSITE" id="PS50928"/>
    </source>
</evidence>
<keyword evidence="3" id="KW-1003">Cell membrane</keyword>
<dbReference type="PANTHER" id="PTHR43357">
    <property type="entry name" value="INNER MEMBRANE ABC TRANSPORTER PERMEASE PROTEIN YDCV"/>
    <property type="match status" value="1"/>
</dbReference>
<gene>
    <name evidence="10" type="ORF">H4P12_09180</name>
</gene>
<organism evidence="10 11">
    <name type="scientific">Paracoccus amoyensis</name>
    <dbReference type="NCBI Taxonomy" id="2760093"/>
    <lineage>
        <taxon>Bacteria</taxon>
        <taxon>Pseudomonadati</taxon>
        <taxon>Pseudomonadota</taxon>
        <taxon>Alphaproteobacteria</taxon>
        <taxon>Rhodobacterales</taxon>
        <taxon>Paracoccaceae</taxon>
        <taxon>Paracoccus</taxon>
    </lineage>
</organism>
<feature type="domain" description="ABC transmembrane type-1" evidence="9">
    <location>
        <begin position="31"/>
        <end position="238"/>
    </location>
</feature>
<comment type="similarity">
    <text evidence="8">Belongs to the binding-protein-dependent transport system permease family.</text>
</comment>
<dbReference type="Proteomes" id="UP000608594">
    <property type="component" value="Unassembled WGS sequence"/>
</dbReference>
<keyword evidence="11" id="KW-1185">Reference proteome</keyword>
<feature type="transmembrane region" description="Helical" evidence="8">
    <location>
        <begin position="220"/>
        <end position="241"/>
    </location>
</feature>
<keyword evidence="2 8" id="KW-0813">Transport</keyword>
<comment type="caution">
    <text evidence="10">The sequence shown here is derived from an EMBL/GenBank/DDBJ whole genome shotgun (WGS) entry which is preliminary data.</text>
</comment>
<feature type="transmembrane region" description="Helical" evidence="8">
    <location>
        <begin position="310"/>
        <end position="333"/>
    </location>
</feature>
<name>A0A926GD13_9RHOB</name>
<feature type="transmembrane region" description="Helical" evidence="8">
    <location>
        <begin position="390"/>
        <end position="419"/>
    </location>
</feature>
<feature type="domain" description="ABC transmembrane type-1" evidence="9">
    <location>
        <begin position="310"/>
        <end position="516"/>
    </location>
</feature>
<keyword evidence="7 8" id="KW-0472">Membrane</keyword>
<evidence type="ECO:0000256" key="1">
    <source>
        <dbReference type="ARBA" id="ARBA00004429"/>
    </source>
</evidence>
<feature type="transmembrane region" description="Helical" evidence="8">
    <location>
        <begin position="66"/>
        <end position="87"/>
    </location>
</feature>
<feature type="transmembrane region" description="Helical" evidence="8">
    <location>
        <begin position="164"/>
        <end position="186"/>
    </location>
</feature>
<evidence type="ECO:0000256" key="7">
    <source>
        <dbReference type="ARBA" id="ARBA00023136"/>
    </source>
</evidence>
<accession>A0A926GD13</accession>
<keyword evidence="4" id="KW-0997">Cell inner membrane</keyword>
<evidence type="ECO:0000256" key="3">
    <source>
        <dbReference type="ARBA" id="ARBA00022475"/>
    </source>
</evidence>
<feature type="transmembrane region" description="Helical" evidence="8">
    <location>
        <begin position="345"/>
        <end position="370"/>
    </location>
</feature>
<protein>
    <submittedName>
        <fullName evidence="10">Iron ABC transporter permease</fullName>
    </submittedName>
</protein>
<dbReference type="PANTHER" id="PTHR43357:SF3">
    <property type="entry name" value="FE(3+)-TRANSPORT SYSTEM PERMEASE PROTEIN FBPB 2"/>
    <property type="match status" value="1"/>
</dbReference>
<evidence type="ECO:0000313" key="10">
    <source>
        <dbReference type="EMBL" id="MBC9246885.1"/>
    </source>
</evidence>
<evidence type="ECO:0000256" key="5">
    <source>
        <dbReference type="ARBA" id="ARBA00022692"/>
    </source>
</evidence>
<dbReference type="Pfam" id="PF00528">
    <property type="entry name" value="BPD_transp_1"/>
    <property type="match status" value="2"/>
</dbReference>
<dbReference type="CDD" id="cd06261">
    <property type="entry name" value="TM_PBP2"/>
    <property type="match status" value="2"/>
</dbReference>